<gene>
    <name evidence="1" type="ORF">KDK92_11185</name>
</gene>
<evidence type="ECO:0000313" key="1">
    <source>
        <dbReference type="EMBL" id="MCM1990299.1"/>
    </source>
</evidence>
<dbReference type="Proteomes" id="UP001056429">
    <property type="component" value="Unassembled WGS sequence"/>
</dbReference>
<evidence type="ECO:0000313" key="2">
    <source>
        <dbReference type="Proteomes" id="UP001056429"/>
    </source>
</evidence>
<proteinExistence type="predicted"/>
<protein>
    <recommendedName>
        <fullName evidence="3">Tetratricopeptide repeat protein</fullName>
    </recommendedName>
</protein>
<dbReference type="SMART" id="SM00028">
    <property type="entry name" value="TPR"/>
    <property type="match status" value="3"/>
</dbReference>
<dbReference type="Gene3D" id="1.25.40.10">
    <property type="entry name" value="Tetratricopeptide repeat domain"/>
    <property type="match status" value="2"/>
</dbReference>
<reference evidence="1" key="2">
    <citation type="submission" date="2021-04" db="EMBL/GenBank/DDBJ databases">
        <authorList>
            <person name="Dong X."/>
        </authorList>
    </citation>
    <scope>NUCLEOTIDE SEQUENCE</scope>
    <source>
        <strain evidence="1">ZWT</strain>
    </source>
</reference>
<dbReference type="Pfam" id="PF13181">
    <property type="entry name" value="TPR_8"/>
    <property type="match status" value="2"/>
</dbReference>
<sequence>MAVSSLWVGDENYSEYEDKARELYKDDHKSIAIMLHNIGETYLKLNKEEEGMKCLIASFEIFPKNEEKQRLEFIINSLDLFIKNGYNDTATVLCDEALNVAILLNDIKIIDKAYYFKAKLLFKADNFTLAEMYMNLSLDSLKKFGNRDELSGRYNELGHMYYKAKNNKEALKYFDLALKFKNRF</sequence>
<evidence type="ECO:0008006" key="3">
    <source>
        <dbReference type="Google" id="ProtNLM"/>
    </source>
</evidence>
<dbReference type="EMBL" id="JAGSOJ010000002">
    <property type="protein sequence ID" value="MCM1990299.1"/>
    <property type="molecule type" value="Genomic_DNA"/>
</dbReference>
<keyword evidence="2" id="KW-1185">Reference proteome</keyword>
<organism evidence="1 2">
    <name type="scientific">Oceanirhabdus seepicola</name>
    <dbReference type="NCBI Taxonomy" id="2828781"/>
    <lineage>
        <taxon>Bacteria</taxon>
        <taxon>Bacillati</taxon>
        <taxon>Bacillota</taxon>
        <taxon>Clostridia</taxon>
        <taxon>Eubacteriales</taxon>
        <taxon>Clostridiaceae</taxon>
        <taxon>Oceanirhabdus</taxon>
    </lineage>
</organism>
<dbReference type="SUPFAM" id="SSF48452">
    <property type="entry name" value="TPR-like"/>
    <property type="match status" value="1"/>
</dbReference>
<accession>A0A9J6P198</accession>
<dbReference type="InterPro" id="IPR019734">
    <property type="entry name" value="TPR_rpt"/>
</dbReference>
<dbReference type="AlphaFoldDB" id="A0A9J6P198"/>
<name>A0A9J6P198_9CLOT</name>
<dbReference type="PROSITE" id="PS50293">
    <property type="entry name" value="TPR_REGION"/>
    <property type="match status" value="1"/>
</dbReference>
<comment type="caution">
    <text evidence="1">The sequence shown here is derived from an EMBL/GenBank/DDBJ whole genome shotgun (WGS) entry which is preliminary data.</text>
</comment>
<dbReference type="RefSeq" id="WP_250859337.1">
    <property type="nucleotide sequence ID" value="NZ_JAGSOJ010000002.1"/>
</dbReference>
<reference evidence="1" key="1">
    <citation type="journal article" date="2021" name="mSystems">
        <title>Bacteria and Archaea Synergistically Convert Glycine Betaine to Biogenic Methane in the Formosa Cold Seep of the South China Sea.</title>
        <authorList>
            <person name="Li L."/>
            <person name="Zhang W."/>
            <person name="Zhang S."/>
            <person name="Song L."/>
            <person name="Sun Q."/>
            <person name="Zhang H."/>
            <person name="Xiang H."/>
            <person name="Dong X."/>
        </authorList>
    </citation>
    <scope>NUCLEOTIDE SEQUENCE</scope>
    <source>
        <strain evidence="1">ZWT</strain>
    </source>
</reference>
<dbReference type="InterPro" id="IPR011990">
    <property type="entry name" value="TPR-like_helical_dom_sf"/>
</dbReference>